<keyword evidence="2" id="KW-1185">Reference proteome</keyword>
<evidence type="ECO:0000313" key="1">
    <source>
        <dbReference type="EMBL" id="SFL37042.1"/>
    </source>
</evidence>
<dbReference type="STRING" id="582667.SAMN05192568_100424"/>
<dbReference type="Proteomes" id="UP000199048">
    <property type="component" value="Unassembled WGS sequence"/>
</dbReference>
<organism evidence="1 2">
    <name type="scientific">Methylobacterium pseudosasicola</name>
    <dbReference type="NCBI Taxonomy" id="582667"/>
    <lineage>
        <taxon>Bacteria</taxon>
        <taxon>Pseudomonadati</taxon>
        <taxon>Pseudomonadota</taxon>
        <taxon>Alphaproteobacteria</taxon>
        <taxon>Hyphomicrobiales</taxon>
        <taxon>Methylobacteriaceae</taxon>
        <taxon>Methylobacterium</taxon>
    </lineage>
</organism>
<evidence type="ECO:0000313" key="2">
    <source>
        <dbReference type="Proteomes" id="UP000199048"/>
    </source>
</evidence>
<sequence length="49" mass="5108">MGSVCEGSLGFGLVRSLLKRLDGEIDVRREAGVTGTISFPELPAAETDG</sequence>
<dbReference type="RefSeq" id="WP_167367663.1">
    <property type="nucleotide sequence ID" value="NZ_FOTK01000004.1"/>
</dbReference>
<proteinExistence type="predicted"/>
<name>A0A1I4H3Z9_9HYPH</name>
<accession>A0A1I4H3Z9</accession>
<protein>
    <submittedName>
        <fullName evidence="1">Uncharacterized protein</fullName>
    </submittedName>
</protein>
<dbReference type="EMBL" id="FOTK01000004">
    <property type="protein sequence ID" value="SFL37042.1"/>
    <property type="molecule type" value="Genomic_DNA"/>
</dbReference>
<dbReference type="AlphaFoldDB" id="A0A1I4H3Z9"/>
<reference evidence="2" key="1">
    <citation type="submission" date="2016-10" db="EMBL/GenBank/DDBJ databases">
        <authorList>
            <person name="Varghese N."/>
            <person name="Submissions S."/>
        </authorList>
    </citation>
    <scope>NUCLEOTIDE SEQUENCE [LARGE SCALE GENOMIC DNA]</scope>
    <source>
        <strain evidence="2">BL36</strain>
    </source>
</reference>
<gene>
    <name evidence="1" type="ORF">SAMN05192568_100424</name>
</gene>